<feature type="region of interest" description="Disordered" evidence="6">
    <location>
        <begin position="1008"/>
        <end position="1080"/>
    </location>
</feature>
<sequence length="1080" mass="122541">MFRRVYASFTTERVSVFVLRLGFALRKHLRAERLTIFCCRTLKCTMSGTDVFTCEIRAQLVEQQKCLDQQTDMRVQLLQDLQDFFRKKSEIEMEYSRNLEKLAERFMAKTRSTKDHQQYKKDQNLLSPVNCWYLLLNQVRRESKDHATLSDIYLNNVIMRFMQVSEDSTRLLKKTKEITFQLQEDLMKVLNELYTVMKTYHMYHAESISSEGKLKEAEKQEEKQIGRGDPVFSIRMEDKHQRRSSVKKIEKMKEKRQAKYSENKLKSIKSRNEYLLTLEASNSSVFKYYIHDLSDLIDGCDLGFHASLNRALRTYLSAEYNLETSRHEGLDIIENAVDSLDPRSDRQRFMEMFPSAFCPPPKFEFQPHMGDEVCQISSQPPINGELILRFQQLQSRLATLKIENEEIKKTSEATLTTIQDMVTIEDYDVSECFHHSRSTESVKSAVSETYLSKPSIAKRRANQQETEQFYFMKFREFLEGSNLISKLQAKHDLLKRTIGEGTVTAACALLPRINLLHPDSGQAIPRVVESCIRFINLYGKLKNFIQMTRLAVSCFLGNDPLTDEENNHDINSVAGVLKLYFRGLENPLFPKERFNDLLSCIRIENLYERSLYLRKIILTVPRSVLIVMRYLFAFLNHLSQYSDENMMDPYNLAICFGPTLMPTPDSLDQVSCQAHVNEIVKTIIIHHETIFPDAKELDGPVYEKCMAGGDYCESPYSEHGALEEVDNEGGTETQTSDDEGEPIEAIAKFDYVGRSARELSFKKGASLLLYQRASEDWWEGRHNGIDGLVPHQYIVVQDIFSDTLSQKADSETSSGHGAEDKCSAKGPGSPTDSRISEAYISRETAVALTEPRYMGSPVLGHFNPRDMLRGRNHLAVDSPERRRRANHGSLTNINRHESLKKMESPPIRRSTSSGQYTSFGDPHRGGGGGKPLDPETIAQDIEETMNTALNELRELERQSSAKHAPDVVLDTLEMQRQSPGGGGGSTPGSSSESLSPIHNVMLRSAANADANMRRSASSTSAGDAVSSFKPVVAPRMGVQLKPPALRPKPMVLPKARDQAAGPHPQDPPSPQDPLDKSCTM</sequence>
<dbReference type="Gene3D" id="1.20.1270.60">
    <property type="entry name" value="Arfaptin homology (AH) domain/BAR domain"/>
    <property type="match status" value="1"/>
</dbReference>
<evidence type="ECO:0000256" key="2">
    <source>
        <dbReference type="ARBA" id="ARBA00022468"/>
    </source>
</evidence>
<evidence type="ECO:0000313" key="11">
    <source>
        <dbReference type="Proteomes" id="UP000694546"/>
    </source>
</evidence>
<feature type="compositionally biased region" description="Polar residues" evidence="6">
    <location>
        <begin position="909"/>
        <end position="918"/>
    </location>
</feature>
<dbReference type="InterPro" id="IPR051627">
    <property type="entry name" value="SLIT-ROBO_RhoGAP"/>
</dbReference>
<dbReference type="SUPFAM" id="SSF103657">
    <property type="entry name" value="BAR/IMD domain-like"/>
    <property type="match status" value="1"/>
</dbReference>
<dbReference type="PROSITE" id="PS51741">
    <property type="entry name" value="F_BAR"/>
    <property type="match status" value="1"/>
</dbReference>
<dbReference type="Pfam" id="PF00018">
    <property type="entry name" value="SH3_1"/>
    <property type="match status" value="1"/>
</dbReference>
<evidence type="ECO:0000313" key="10">
    <source>
        <dbReference type="Ensembl" id="ENSGMOP00000060977.1"/>
    </source>
</evidence>
<name>A0A8C5CHZ5_GADMO</name>
<evidence type="ECO:0000259" key="7">
    <source>
        <dbReference type="PROSITE" id="PS50002"/>
    </source>
</evidence>
<dbReference type="InterPro" id="IPR008936">
    <property type="entry name" value="Rho_GTPase_activation_prot"/>
</dbReference>
<evidence type="ECO:0000259" key="8">
    <source>
        <dbReference type="PROSITE" id="PS50238"/>
    </source>
</evidence>
<protein>
    <submittedName>
        <fullName evidence="10">SLIT-ROBO Rho GTPase activating protein 1a</fullName>
    </submittedName>
</protein>
<feature type="domain" description="F-BAR" evidence="9">
    <location>
        <begin position="46"/>
        <end position="345"/>
    </location>
</feature>
<evidence type="ECO:0000259" key="9">
    <source>
        <dbReference type="PROSITE" id="PS51741"/>
    </source>
</evidence>
<keyword evidence="11" id="KW-1185">Reference proteome</keyword>
<evidence type="ECO:0000256" key="4">
    <source>
        <dbReference type="PROSITE-ProRule" id="PRU00192"/>
    </source>
</evidence>
<dbReference type="InterPro" id="IPR001452">
    <property type="entry name" value="SH3_domain"/>
</dbReference>
<dbReference type="Pfam" id="PF00611">
    <property type="entry name" value="FCH"/>
    <property type="match status" value="1"/>
</dbReference>
<dbReference type="GO" id="GO:0005096">
    <property type="term" value="F:GTPase activator activity"/>
    <property type="evidence" value="ECO:0007669"/>
    <property type="project" value="UniProtKB-KW"/>
</dbReference>
<dbReference type="PROSITE" id="PS50238">
    <property type="entry name" value="RHOGAP"/>
    <property type="match status" value="1"/>
</dbReference>
<dbReference type="InterPro" id="IPR036028">
    <property type="entry name" value="SH3-like_dom_sf"/>
</dbReference>
<feature type="compositionally biased region" description="Basic and acidic residues" evidence="6">
    <location>
        <begin position="894"/>
        <end position="903"/>
    </location>
</feature>
<keyword evidence="3 5" id="KW-0175">Coiled coil</keyword>
<dbReference type="Ensembl" id="ENSGMOT00000058767.1">
    <property type="protein sequence ID" value="ENSGMOP00000060977.1"/>
    <property type="gene ID" value="ENSGMOG00000018389.2"/>
</dbReference>
<keyword evidence="2" id="KW-0343">GTPase activation</keyword>
<dbReference type="GeneTree" id="ENSGT00950000182824"/>
<dbReference type="GO" id="GO:0007165">
    <property type="term" value="P:signal transduction"/>
    <property type="evidence" value="ECO:0007669"/>
    <property type="project" value="InterPro"/>
</dbReference>
<dbReference type="InterPro" id="IPR031160">
    <property type="entry name" value="F_BAR_dom"/>
</dbReference>
<evidence type="ECO:0000256" key="5">
    <source>
        <dbReference type="PROSITE-ProRule" id="PRU01077"/>
    </source>
</evidence>
<organism evidence="10 11">
    <name type="scientific">Gadus morhua</name>
    <name type="common">Atlantic cod</name>
    <dbReference type="NCBI Taxonomy" id="8049"/>
    <lineage>
        <taxon>Eukaryota</taxon>
        <taxon>Metazoa</taxon>
        <taxon>Chordata</taxon>
        <taxon>Craniata</taxon>
        <taxon>Vertebrata</taxon>
        <taxon>Euteleostomi</taxon>
        <taxon>Actinopterygii</taxon>
        <taxon>Neopterygii</taxon>
        <taxon>Teleostei</taxon>
        <taxon>Neoteleostei</taxon>
        <taxon>Acanthomorphata</taxon>
        <taxon>Zeiogadaria</taxon>
        <taxon>Gadariae</taxon>
        <taxon>Gadiformes</taxon>
        <taxon>Gadoidei</taxon>
        <taxon>Gadidae</taxon>
        <taxon>Gadus</taxon>
    </lineage>
</organism>
<evidence type="ECO:0000256" key="3">
    <source>
        <dbReference type="ARBA" id="ARBA00023054"/>
    </source>
</evidence>
<dbReference type="Gene3D" id="2.30.30.40">
    <property type="entry name" value="SH3 Domains"/>
    <property type="match status" value="1"/>
</dbReference>
<dbReference type="InterPro" id="IPR035648">
    <property type="entry name" value="srGAP1/2/3_SH3"/>
</dbReference>
<feature type="compositionally biased region" description="Polar residues" evidence="6">
    <location>
        <begin position="806"/>
        <end position="815"/>
    </location>
</feature>
<dbReference type="SMART" id="SM00055">
    <property type="entry name" value="FCH"/>
    <property type="match status" value="1"/>
</dbReference>
<dbReference type="SUPFAM" id="SSF48350">
    <property type="entry name" value="GTPase activation domain, GAP"/>
    <property type="match status" value="1"/>
</dbReference>
<dbReference type="Gene3D" id="1.10.555.10">
    <property type="entry name" value="Rho GTPase activation protein"/>
    <property type="match status" value="1"/>
</dbReference>
<feature type="region of interest" description="Disordered" evidence="6">
    <location>
        <begin position="974"/>
        <end position="995"/>
    </location>
</feature>
<dbReference type="Proteomes" id="UP000694546">
    <property type="component" value="Chromosome 9"/>
</dbReference>
<feature type="region of interest" description="Disordered" evidence="6">
    <location>
        <begin position="855"/>
        <end position="935"/>
    </location>
</feature>
<dbReference type="Pfam" id="PF00620">
    <property type="entry name" value="RhoGAP"/>
    <property type="match status" value="1"/>
</dbReference>
<dbReference type="InterPro" id="IPR001060">
    <property type="entry name" value="FCH_dom"/>
</dbReference>
<feature type="domain" description="SH3" evidence="7">
    <location>
        <begin position="740"/>
        <end position="799"/>
    </location>
</feature>
<feature type="domain" description="Rho-GAP" evidence="8">
    <location>
        <begin position="511"/>
        <end position="691"/>
    </location>
</feature>
<feature type="region of interest" description="Disordered" evidence="6">
    <location>
        <begin position="806"/>
        <end position="837"/>
    </location>
</feature>
<dbReference type="AlphaFoldDB" id="A0A8C5CHZ5"/>
<dbReference type="PANTHER" id="PTHR14166">
    <property type="entry name" value="SLIT-ROBO RHO GTPASE ACTIVATING PROTEIN"/>
    <property type="match status" value="1"/>
</dbReference>
<accession>A0A8C5CHZ5</accession>
<dbReference type="InterPro" id="IPR027267">
    <property type="entry name" value="AH/BAR_dom_sf"/>
</dbReference>
<dbReference type="SMART" id="SM00324">
    <property type="entry name" value="RhoGAP"/>
    <property type="match status" value="1"/>
</dbReference>
<reference evidence="10" key="2">
    <citation type="submission" date="2025-09" db="UniProtKB">
        <authorList>
            <consortium name="Ensembl"/>
        </authorList>
    </citation>
    <scope>IDENTIFICATION</scope>
</reference>
<proteinExistence type="predicted"/>
<evidence type="ECO:0000256" key="1">
    <source>
        <dbReference type="ARBA" id="ARBA00022443"/>
    </source>
</evidence>
<dbReference type="CDD" id="cd11955">
    <property type="entry name" value="SH3_srGAP1-3"/>
    <property type="match status" value="1"/>
</dbReference>
<keyword evidence="1 4" id="KW-0728">SH3 domain</keyword>
<dbReference type="SMART" id="SM00326">
    <property type="entry name" value="SH3"/>
    <property type="match status" value="1"/>
</dbReference>
<dbReference type="SUPFAM" id="SSF50044">
    <property type="entry name" value="SH3-domain"/>
    <property type="match status" value="1"/>
</dbReference>
<dbReference type="InterPro" id="IPR000198">
    <property type="entry name" value="RhoGAP_dom"/>
</dbReference>
<reference evidence="10" key="1">
    <citation type="submission" date="2025-08" db="UniProtKB">
        <authorList>
            <consortium name="Ensembl"/>
        </authorList>
    </citation>
    <scope>IDENTIFICATION</scope>
</reference>
<evidence type="ECO:0000256" key="6">
    <source>
        <dbReference type="SAM" id="MobiDB-lite"/>
    </source>
</evidence>
<dbReference type="PROSITE" id="PS50002">
    <property type="entry name" value="SH3"/>
    <property type="match status" value="1"/>
</dbReference>